<evidence type="ECO:0000256" key="9">
    <source>
        <dbReference type="ARBA" id="ARBA00023286"/>
    </source>
</evidence>
<evidence type="ECO:0000256" key="6">
    <source>
        <dbReference type="ARBA" id="ARBA00023136"/>
    </source>
</evidence>
<gene>
    <name evidence="12" type="ORF">NQ317_006418</name>
</gene>
<keyword evidence="7" id="KW-0675">Receptor</keyword>
<keyword evidence="13" id="KW-1185">Reference proteome</keyword>
<accession>A0ABQ9JZT3</accession>
<keyword evidence="8" id="KW-0325">Glycoprotein</keyword>
<evidence type="ECO:0000256" key="1">
    <source>
        <dbReference type="ARBA" id="ARBA00004141"/>
    </source>
</evidence>
<evidence type="ECO:0000256" key="3">
    <source>
        <dbReference type="ARBA" id="ARBA00022692"/>
    </source>
</evidence>
<keyword evidence="5" id="KW-0406">Ion transport</keyword>
<evidence type="ECO:0000256" key="10">
    <source>
        <dbReference type="ARBA" id="ARBA00023303"/>
    </source>
</evidence>
<protein>
    <recommendedName>
        <fullName evidence="11">Ionotropic glutamate receptor L-glutamate and glycine-binding domain-containing protein</fullName>
    </recommendedName>
</protein>
<feature type="domain" description="Ionotropic glutamate receptor L-glutamate and glycine-binding" evidence="11">
    <location>
        <begin position="407"/>
        <end position="461"/>
    </location>
</feature>
<evidence type="ECO:0000256" key="4">
    <source>
        <dbReference type="ARBA" id="ARBA00022989"/>
    </source>
</evidence>
<sequence>MQKICKALSEGGTMMLDLTWSSNDLITDLSLEIGIPYVKVDVSISPFLILLDKYLDLRNSTDVTLIFDDNQSSEAAASYGPLEDLAPVGLDLAPDLYNCHSMRRSSATILANAGGDITTLKRHGTGIKELIYGSIRPAHPDAGLCSPEPQTSTIDSNKKKNNEQLKANRCIKLRSLYQIHIDQSLYYWIDTTRLRMLISEKLDRATARRLKHIRPIPNSFAIIATTTKMDTLFKVAVQEDLITRPDRWNLLFLDFVHESFDKKLIFNKPISSLKLDASICCNFLAAEELCQCPENFNLPKEFLYLATSIILKVIQVLVKDGLELTNNLQCNGTTYNEQSKKELDNYNFIYRENSVLRIKVSGNVEVGSNSSTEIVAKCRDNVMTVVDGKTVTTVRPFYRIGITRAIPWSYKEKDPATGQWRWTGYCADFAQKISEQMDFDYEFVEPKSGTFGKRLTASGMESLGI</sequence>
<evidence type="ECO:0000256" key="2">
    <source>
        <dbReference type="ARBA" id="ARBA00022448"/>
    </source>
</evidence>
<name>A0ABQ9JZT3_9CUCU</name>
<dbReference type="SMART" id="SM00918">
    <property type="entry name" value="Lig_chan-Glu_bd"/>
    <property type="match status" value="1"/>
</dbReference>
<evidence type="ECO:0000313" key="13">
    <source>
        <dbReference type="Proteomes" id="UP001162164"/>
    </source>
</evidence>
<keyword evidence="10" id="KW-0407">Ion channel</keyword>
<reference evidence="12" key="1">
    <citation type="journal article" date="2023" name="Insect Mol. Biol.">
        <title>Genome sequencing provides insights into the evolution of gene families encoding plant cell wall-degrading enzymes in longhorned beetles.</title>
        <authorList>
            <person name="Shin N.R."/>
            <person name="Okamura Y."/>
            <person name="Kirsch R."/>
            <person name="Pauchet Y."/>
        </authorList>
    </citation>
    <scope>NUCLEOTIDE SEQUENCE</scope>
    <source>
        <strain evidence="12">MMC_N1</strain>
    </source>
</reference>
<dbReference type="InterPro" id="IPR019594">
    <property type="entry name" value="Glu/Gly-bd"/>
</dbReference>
<keyword evidence="2" id="KW-0813">Transport</keyword>
<dbReference type="SUPFAM" id="SSF53850">
    <property type="entry name" value="Periplasmic binding protein-like II"/>
    <property type="match status" value="1"/>
</dbReference>
<dbReference type="EMBL" id="JAPWTJ010000102">
    <property type="protein sequence ID" value="KAJ8982868.1"/>
    <property type="molecule type" value="Genomic_DNA"/>
</dbReference>
<comment type="caution">
    <text evidence="12">The sequence shown here is derived from an EMBL/GenBank/DDBJ whole genome shotgun (WGS) entry which is preliminary data.</text>
</comment>
<organism evidence="12 13">
    <name type="scientific">Molorchus minor</name>
    <dbReference type="NCBI Taxonomy" id="1323400"/>
    <lineage>
        <taxon>Eukaryota</taxon>
        <taxon>Metazoa</taxon>
        <taxon>Ecdysozoa</taxon>
        <taxon>Arthropoda</taxon>
        <taxon>Hexapoda</taxon>
        <taxon>Insecta</taxon>
        <taxon>Pterygota</taxon>
        <taxon>Neoptera</taxon>
        <taxon>Endopterygota</taxon>
        <taxon>Coleoptera</taxon>
        <taxon>Polyphaga</taxon>
        <taxon>Cucujiformia</taxon>
        <taxon>Chrysomeloidea</taxon>
        <taxon>Cerambycidae</taxon>
        <taxon>Lamiinae</taxon>
        <taxon>Monochamini</taxon>
        <taxon>Molorchus</taxon>
    </lineage>
</organism>
<keyword evidence="9" id="KW-1071">Ligand-gated ion channel</keyword>
<keyword evidence="4" id="KW-1133">Transmembrane helix</keyword>
<dbReference type="Proteomes" id="UP001162164">
    <property type="component" value="Unassembled WGS sequence"/>
</dbReference>
<evidence type="ECO:0000256" key="5">
    <source>
        <dbReference type="ARBA" id="ARBA00023065"/>
    </source>
</evidence>
<evidence type="ECO:0000259" key="11">
    <source>
        <dbReference type="SMART" id="SM00918"/>
    </source>
</evidence>
<evidence type="ECO:0000313" key="12">
    <source>
        <dbReference type="EMBL" id="KAJ8982868.1"/>
    </source>
</evidence>
<keyword evidence="3" id="KW-0812">Transmembrane</keyword>
<comment type="subcellular location">
    <subcellularLocation>
        <location evidence="1">Membrane</location>
        <topology evidence="1">Multi-pass membrane protein</topology>
    </subcellularLocation>
</comment>
<dbReference type="Gene3D" id="3.40.190.10">
    <property type="entry name" value="Periplasmic binding protein-like II"/>
    <property type="match status" value="1"/>
</dbReference>
<evidence type="ECO:0000256" key="7">
    <source>
        <dbReference type="ARBA" id="ARBA00023170"/>
    </source>
</evidence>
<keyword evidence="6" id="KW-0472">Membrane</keyword>
<proteinExistence type="predicted"/>
<evidence type="ECO:0000256" key="8">
    <source>
        <dbReference type="ARBA" id="ARBA00023180"/>
    </source>
</evidence>